<dbReference type="EMBL" id="CP006664">
    <property type="protein sequence ID" value="AIJ06509.1"/>
    <property type="molecule type" value="Genomic_DNA"/>
</dbReference>
<evidence type="ECO:0000313" key="1">
    <source>
        <dbReference type="EMBL" id="AIJ06509.1"/>
    </source>
</evidence>
<protein>
    <submittedName>
        <fullName evidence="1">Bacteriophage tail fiber assembly protein</fullName>
    </submittedName>
</protein>
<dbReference type="Proteomes" id="UP000028681">
    <property type="component" value="Chromosome"/>
</dbReference>
<evidence type="ECO:0000313" key="2">
    <source>
        <dbReference type="Proteomes" id="UP000028681"/>
    </source>
</evidence>
<sequence>MTYSLTPEIASLGKNQLAKKTGWLTVYHADETTREYTGASYEFIIKDTGLPAHSYIDAPVQPVMGEAIVRSTDRTKWEHVPDHRGEVVFDTRTREQFTMSELGDYPTHITPQHPITEFDVWDGEKWVTDTLLLQQENLARHSRQKNALLETATRRIDMLSDRINLEMTNDPAATRAQLDAWRTFRIQLEDTDPLSDTWPPQPE</sequence>
<gene>
    <name evidence="1" type="ORF">ETEE_0023</name>
</gene>
<name>A0A076LLI0_9GAMM</name>
<reference evidence="1 2" key="1">
    <citation type="journal article" date="2012" name="PLoS ONE">
        <title>Edwardsiella comparative phylogenomics reveal the new intra/inter-species taxonomic relationships, virulence evolution and niche adaptation mechanisms.</title>
        <authorList>
            <person name="Yang M."/>
            <person name="Lv Y."/>
            <person name="Xiao J."/>
            <person name="Wu H."/>
            <person name="Zheng H."/>
            <person name="Liu Q."/>
            <person name="Zhang Y."/>
            <person name="Wang Q."/>
        </authorList>
    </citation>
    <scope>NUCLEOTIDE SEQUENCE [LARGE SCALE GENOMIC DNA]</scope>
    <source>
        <strain evidence="2">080813</strain>
    </source>
</reference>
<accession>A0A076LLI0</accession>
<dbReference type="KEGG" id="ete:ETEE_0023"/>
<dbReference type="GeneID" id="33937865"/>
<organism evidence="1 2">
    <name type="scientific">Edwardsiella anguillarum ET080813</name>
    <dbReference type="NCBI Taxonomy" id="667120"/>
    <lineage>
        <taxon>Bacteria</taxon>
        <taxon>Pseudomonadati</taxon>
        <taxon>Pseudomonadota</taxon>
        <taxon>Gammaproteobacteria</taxon>
        <taxon>Enterobacterales</taxon>
        <taxon>Hafniaceae</taxon>
        <taxon>Edwardsiella</taxon>
    </lineage>
</organism>
<dbReference type="InterPro" id="IPR003458">
    <property type="entry name" value="Phage_T4_Gp38_tail_assem"/>
</dbReference>
<dbReference type="PANTHER" id="PTHR34413:SF2">
    <property type="entry name" value="PROPHAGE TAIL FIBER ASSEMBLY PROTEIN HOMOLOG TFAE-RELATED"/>
    <property type="match status" value="1"/>
</dbReference>
<dbReference type="PANTHER" id="PTHR34413">
    <property type="entry name" value="PROPHAGE TAIL FIBER ASSEMBLY PROTEIN HOMOLOG TFAE-RELATED-RELATED"/>
    <property type="match status" value="1"/>
</dbReference>
<dbReference type="AlphaFoldDB" id="A0A076LLI0"/>
<dbReference type="InterPro" id="IPR051220">
    <property type="entry name" value="TFA_Chaperone"/>
</dbReference>
<dbReference type="RefSeq" id="WP_034165816.1">
    <property type="nucleotide sequence ID" value="NZ_CP006664.1"/>
</dbReference>
<dbReference type="HOGENOM" id="CLU_094206_3_0_6"/>
<dbReference type="Pfam" id="PF02413">
    <property type="entry name" value="Caudo_TAP"/>
    <property type="match status" value="1"/>
</dbReference>
<proteinExistence type="predicted"/>